<comment type="caution">
    <text evidence="3">Lacks conserved residue(s) required for the propagation of feature annotation.</text>
</comment>
<dbReference type="InterPro" id="IPR027417">
    <property type="entry name" value="P-loop_NTPase"/>
</dbReference>
<keyword evidence="5" id="KW-0812">Transmembrane</keyword>
<dbReference type="Pfam" id="PF13614">
    <property type="entry name" value="AAA_31"/>
    <property type="match status" value="1"/>
</dbReference>
<dbReference type="SUPFAM" id="SSF52172">
    <property type="entry name" value="CheY-like"/>
    <property type="match status" value="1"/>
</dbReference>
<organism evidence="7 8">
    <name type="scientific">Thermobifida alba</name>
    <name type="common">Thermomonospora alba</name>
    <dbReference type="NCBI Taxonomy" id="53522"/>
    <lineage>
        <taxon>Bacteria</taxon>
        <taxon>Bacillati</taxon>
        <taxon>Actinomycetota</taxon>
        <taxon>Actinomycetes</taxon>
        <taxon>Streptosporangiales</taxon>
        <taxon>Nocardiopsidaceae</taxon>
        <taxon>Thermobifida</taxon>
    </lineage>
</organism>
<evidence type="ECO:0000256" key="2">
    <source>
        <dbReference type="ARBA" id="ARBA00022840"/>
    </source>
</evidence>
<evidence type="ECO:0000256" key="1">
    <source>
        <dbReference type="ARBA" id="ARBA00022741"/>
    </source>
</evidence>
<sequence length="535" mass="57659">MNAYQVMIGVPTDELENALVARFAEIAETEVVSVHRSSHEITDALPRLPGLDVVLIHEDLGPLPVLDLIRDISRNRPQLAVILISDETSPDVFTNAVEAGARGLLQSDATIEELGARVSSAAEWSRTLRRHLEAASLDLPMTGRRGRIITLTGAKGGVGTTTTAIHLARIAARSGQVVCLVDLDLQSGDIPGYCDLKHRRSIVDLVEAADDISAAMLADTLYVHPDGPHILLAPVHGENGEDVTARAARQILGALRSRYDAVIVDCGSSVDDATAVAVELSDTALVLVTPDLPALRAAQRLMAMWERLQIREAKNVTSLLVRHSRRNEIQPEFARKLLGAQMLRTVVPAAYRALEEASNTGNPSRLTDENLLKAFGRISGELGLLDSAADPDPPPPASPTGTEAETVLARSRRPRGRDDTGASVVEFAALVPLLGLALLLTWQVVLVGLTGMYASHAANEGARQAALTPDDPDLILEEAARRVRSPWDEEGTFHLERITVDGREYVEVTIAMPMVLPGLDSPWGISSRSMILPER</sequence>
<dbReference type="PANTHER" id="PTHR43384:SF6">
    <property type="entry name" value="SEPTUM SITE-DETERMINING PROTEIN MIND HOMOLOG, CHLOROPLASTIC"/>
    <property type="match status" value="1"/>
</dbReference>
<keyword evidence="1" id="KW-0547">Nucleotide-binding</keyword>
<protein>
    <submittedName>
        <fullName evidence="7">MinD/ParA family protein</fullName>
    </submittedName>
</protein>
<keyword evidence="2" id="KW-0067">ATP-binding</keyword>
<keyword evidence="5" id="KW-1133">Transmembrane helix</keyword>
<evidence type="ECO:0000256" key="4">
    <source>
        <dbReference type="SAM" id="MobiDB-lite"/>
    </source>
</evidence>
<dbReference type="InterPro" id="IPR011006">
    <property type="entry name" value="CheY-like_superfamily"/>
</dbReference>
<dbReference type="Gene3D" id="3.40.50.2300">
    <property type="match status" value="1"/>
</dbReference>
<dbReference type="Proteomes" id="UP000832041">
    <property type="component" value="Chromosome"/>
</dbReference>
<dbReference type="InterPro" id="IPR001789">
    <property type="entry name" value="Sig_transdc_resp-reg_receiver"/>
</dbReference>
<proteinExistence type="predicted"/>
<evidence type="ECO:0000313" key="7">
    <source>
        <dbReference type="EMBL" id="UPT21485.1"/>
    </source>
</evidence>
<dbReference type="Pfam" id="PF07811">
    <property type="entry name" value="TadE"/>
    <property type="match status" value="1"/>
</dbReference>
<dbReference type="RefSeq" id="WP_248589967.1">
    <property type="nucleotide sequence ID" value="NZ_BAABEB010000002.1"/>
</dbReference>
<dbReference type="EMBL" id="CP051627">
    <property type="protein sequence ID" value="UPT21485.1"/>
    <property type="molecule type" value="Genomic_DNA"/>
</dbReference>
<dbReference type="SUPFAM" id="SSF52540">
    <property type="entry name" value="P-loop containing nucleoside triphosphate hydrolases"/>
    <property type="match status" value="1"/>
</dbReference>
<reference evidence="7 8" key="1">
    <citation type="submission" date="2020-04" db="EMBL/GenBank/DDBJ databases">
        <title>Thermobifida alba genome sequencing and assembly.</title>
        <authorList>
            <person name="Luzics S."/>
            <person name="Horvath B."/>
            <person name="Nagy I."/>
            <person name="Toth A."/>
            <person name="Nagy I."/>
            <person name="Kukolya J."/>
        </authorList>
    </citation>
    <scope>NUCLEOTIDE SEQUENCE [LARGE SCALE GENOMIC DNA]</scope>
    <source>
        <strain evidence="7 8">DSM 43795</strain>
    </source>
</reference>
<evidence type="ECO:0000259" key="6">
    <source>
        <dbReference type="PROSITE" id="PS50110"/>
    </source>
</evidence>
<feature type="region of interest" description="Disordered" evidence="4">
    <location>
        <begin position="384"/>
        <end position="419"/>
    </location>
</feature>
<dbReference type="Gene3D" id="3.40.50.300">
    <property type="entry name" value="P-loop containing nucleotide triphosphate hydrolases"/>
    <property type="match status" value="1"/>
</dbReference>
<dbReference type="InterPro" id="IPR025669">
    <property type="entry name" value="AAA_dom"/>
</dbReference>
<accession>A0ABY4L584</accession>
<dbReference type="InterPro" id="IPR050625">
    <property type="entry name" value="ParA/MinD_ATPase"/>
</dbReference>
<feature type="transmembrane region" description="Helical" evidence="5">
    <location>
        <begin position="427"/>
        <end position="454"/>
    </location>
</feature>
<gene>
    <name evidence="7" type="ORF">FOF52_11455</name>
</gene>
<dbReference type="InterPro" id="IPR012495">
    <property type="entry name" value="TadE-like_dom"/>
</dbReference>
<dbReference type="PANTHER" id="PTHR43384">
    <property type="entry name" value="SEPTUM SITE-DETERMINING PROTEIN MIND HOMOLOG, CHLOROPLASTIC-RELATED"/>
    <property type="match status" value="1"/>
</dbReference>
<feature type="domain" description="Response regulatory" evidence="6">
    <location>
        <begin position="5"/>
        <end position="122"/>
    </location>
</feature>
<keyword evidence="5" id="KW-0472">Membrane</keyword>
<keyword evidence="8" id="KW-1185">Reference proteome</keyword>
<evidence type="ECO:0000313" key="8">
    <source>
        <dbReference type="Proteomes" id="UP000832041"/>
    </source>
</evidence>
<evidence type="ECO:0000256" key="5">
    <source>
        <dbReference type="SAM" id="Phobius"/>
    </source>
</evidence>
<dbReference type="PROSITE" id="PS50110">
    <property type="entry name" value="RESPONSE_REGULATORY"/>
    <property type="match status" value="1"/>
</dbReference>
<name>A0ABY4L584_THEAE</name>
<evidence type="ECO:0000256" key="3">
    <source>
        <dbReference type="PROSITE-ProRule" id="PRU00169"/>
    </source>
</evidence>